<name>A0ABY7RK26_9NEIS</name>
<dbReference type="SUPFAM" id="SSF142906">
    <property type="entry name" value="YjbR-like"/>
    <property type="match status" value="1"/>
</dbReference>
<dbReference type="Proteomes" id="UP001221268">
    <property type="component" value="Chromosome"/>
</dbReference>
<sequence>MLTRQMILDYAAERYGVPPDFPWAKHPAYAVLRHRAAHRRWFRC</sequence>
<evidence type="ECO:0000313" key="2">
    <source>
        <dbReference type="Proteomes" id="UP001221268"/>
    </source>
</evidence>
<reference evidence="1 2" key="1">
    <citation type="submission" date="2023-01" db="EMBL/GenBank/DDBJ databases">
        <authorList>
            <person name="Yang C."/>
        </authorList>
    </citation>
    <scope>NUCLEOTIDE SEQUENCE [LARGE SCALE GENOMIC DNA]</scope>
    <source>
        <strain evidence="1 2">ZJ106</strain>
    </source>
</reference>
<gene>
    <name evidence="1" type="ORF">PJU73_07265</name>
</gene>
<dbReference type="RefSeq" id="WP_272606899.1">
    <property type="nucleotide sequence ID" value="NZ_CP116766.1"/>
</dbReference>
<keyword evidence="2" id="KW-1185">Reference proteome</keyword>
<proteinExistence type="predicted"/>
<accession>A0ABY7RK26</accession>
<dbReference type="InterPro" id="IPR038056">
    <property type="entry name" value="YjbR-like_sf"/>
</dbReference>
<protein>
    <submittedName>
        <fullName evidence="1">Uncharacterized protein</fullName>
    </submittedName>
</protein>
<evidence type="ECO:0000313" key="1">
    <source>
        <dbReference type="EMBL" id="WCL71136.1"/>
    </source>
</evidence>
<organism evidence="1 2">
    <name type="scientific">Neisseria lisongii</name>
    <dbReference type="NCBI Taxonomy" id="2912188"/>
    <lineage>
        <taxon>Bacteria</taxon>
        <taxon>Pseudomonadati</taxon>
        <taxon>Pseudomonadota</taxon>
        <taxon>Betaproteobacteria</taxon>
        <taxon>Neisseriales</taxon>
        <taxon>Neisseriaceae</taxon>
        <taxon>Neisseria</taxon>
    </lineage>
</organism>
<dbReference type="Gene3D" id="3.90.1150.30">
    <property type="match status" value="1"/>
</dbReference>
<dbReference type="EMBL" id="CP116766">
    <property type="protein sequence ID" value="WCL71136.1"/>
    <property type="molecule type" value="Genomic_DNA"/>
</dbReference>